<evidence type="ECO:0000313" key="2">
    <source>
        <dbReference type="Proteomes" id="UP000626554"/>
    </source>
</evidence>
<proteinExistence type="predicted"/>
<dbReference type="RefSeq" id="WP_176901581.1">
    <property type="nucleotide sequence ID" value="NZ_JABKAV010000167.1"/>
</dbReference>
<reference evidence="1 2" key="1">
    <citation type="submission" date="2020-05" db="EMBL/GenBank/DDBJ databases">
        <title>Hymenobacter terrestris sp. nov. and Hymenobacter lapidiphilus sp. nov., isolated from regoliths in Antarctica.</title>
        <authorList>
            <person name="Sedlacek I."/>
            <person name="Pantucek R."/>
            <person name="Zeman M."/>
            <person name="Holochova P."/>
            <person name="Kralova S."/>
            <person name="Stankova E."/>
            <person name="Sedo O."/>
            <person name="Micenkova L."/>
            <person name="Svec P."/>
            <person name="Gupta V."/>
            <person name="Sood U."/>
            <person name="Korpole U.S."/>
            <person name="Lal R."/>
        </authorList>
    </citation>
    <scope>NUCLEOTIDE SEQUENCE [LARGE SCALE GENOMIC DNA]</scope>
    <source>
        <strain evidence="1 2">P5252</strain>
    </source>
</reference>
<comment type="caution">
    <text evidence="1">The sequence shown here is derived from an EMBL/GenBank/DDBJ whole genome shotgun (WGS) entry which is preliminary data.</text>
</comment>
<evidence type="ECO:0000313" key="1">
    <source>
        <dbReference type="EMBL" id="NVO86867.1"/>
    </source>
</evidence>
<dbReference type="Proteomes" id="UP000626554">
    <property type="component" value="Unassembled WGS sequence"/>
</dbReference>
<protein>
    <submittedName>
        <fullName evidence="1">Uncharacterized protein</fullName>
    </submittedName>
</protein>
<accession>A0ABX2Q9G2</accession>
<gene>
    <name evidence="1" type="ORF">HW556_18470</name>
</gene>
<name>A0ABX2Q9G2_9BACT</name>
<organism evidence="1 2">
    <name type="scientific">Hymenobacter terrestris</name>
    <dbReference type="NCBI Taxonomy" id="2748310"/>
    <lineage>
        <taxon>Bacteria</taxon>
        <taxon>Pseudomonadati</taxon>
        <taxon>Bacteroidota</taxon>
        <taxon>Cytophagia</taxon>
        <taxon>Cytophagales</taxon>
        <taxon>Hymenobacteraceae</taxon>
        <taxon>Hymenobacter</taxon>
    </lineage>
</organism>
<feature type="non-terminal residue" evidence="1">
    <location>
        <position position="1"/>
    </location>
</feature>
<dbReference type="EMBL" id="JABKAV010000167">
    <property type="protein sequence ID" value="NVO86867.1"/>
    <property type="molecule type" value="Genomic_DNA"/>
</dbReference>
<keyword evidence="2" id="KW-1185">Reference proteome</keyword>
<sequence length="108" mass="12678">YTLVTMFYEHEDCCEDLYYVTYTPDRSALVGWQRVAQRGADGFWQAESRLRRDSEGRLVVTHLADNQEDEGAAYYRDSVVTRFELTPAGRWVRVRLDSARTNHTRQEP</sequence>